<protein>
    <recommendedName>
        <fullName evidence="2">DUF1996 domain-containing protein</fullName>
    </recommendedName>
</protein>
<evidence type="ECO:0000313" key="4">
    <source>
        <dbReference type="Proteomes" id="UP001305779"/>
    </source>
</evidence>
<reference evidence="3 4" key="1">
    <citation type="journal article" date="2023" name="G3 (Bethesda)">
        <title>A chromosome-level genome assembly of Zasmidium syzygii isolated from banana leaves.</title>
        <authorList>
            <person name="van Westerhoven A.C."/>
            <person name="Mehrabi R."/>
            <person name="Talebi R."/>
            <person name="Steentjes M.B.F."/>
            <person name="Corcolon B."/>
            <person name="Chong P.A."/>
            <person name="Kema G.H.J."/>
            <person name="Seidl M.F."/>
        </authorList>
    </citation>
    <scope>NUCLEOTIDE SEQUENCE [LARGE SCALE GENOMIC DNA]</scope>
    <source>
        <strain evidence="3 4">P124</strain>
    </source>
</reference>
<organism evidence="3 4">
    <name type="scientific">Zasmidium cellare</name>
    <name type="common">Wine cellar mold</name>
    <name type="synonym">Racodium cellare</name>
    <dbReference type="NCBI Taxonomy" id="395010"/>
    <lineage>
        <taxon>Eukaryota</taxon>
        <taxon>Fungi</taxon>
        <taxon>Dikarya</taxon>
        <taxon>Ascomycota</taxon>
        <taxon>Pezizomycotina</taxon>
        <taxon>Dothideomycetes</taxon>
        <taxon>Dothideomycetidae</taxon>
        <taxon>Mycosphaerellales</taxon>
        <taxon>Mycosphaerellaceae</taxon>
        <taxon>Zasmidium</taxon>
    </lineage>
</organism>
<keyword evidence="4" id="KW-1185">Reference proteome</keyword>
<evidence type="ECO:0000256" key="1">
    <source>
        <dbReference type="SAM" id="SignalP"/>
    </source>
</evidence>
<name>A0ABR0EP61_ZASCE</name>
<evidence type="ECO:0000313" key="3">
    <source>
        <dbReference type="EMBL" id="KAK4503051.1"/>
    </source>
</evidence>
<comment type="caution">
    <text evidence="3">The sequence shown here is derived from an EMBL/GenBank/DDBJ whole genome shotgun (WGS) entry which is preliminary data.</text>
</comment>
<dbReference type="PANTHER" id="PTHR43662:SF12">
    <property type="entry name" value="DUF1996 DOMAIN-CONTAINING PROTEIN-RELATED"/>
    <property type="match status" value="1"/>
</dbReference>
<accession>A0ABR0EP61</accession>
<evidence type="ECO:0000259" key="2">
    <source>
        <dbReference type="Pfam" id="PF09362"/>
    </source>
</evidence>
<feature type="domain" description="DUF1996" evidence="2">
    <location>
        <begin position="38"/>
        <end position="278"/>
    </location>
</feature>
<dbReference type="Pfam" id="PF09362">
    <property type="entry name" value="DUF1996"/>
    <property type="match status" value="1"/>
</dbReference>
<gene>
    <name evidence="3" type="ORF">PRZ48_006478</name>
</gene>
<dbReference type="EMBL" id="JAXOVC010000004">
    <property type="protein sequence ID" value="KAK4503051.1"/>
    <property type="molecule type" value="Genomic_DNA"/>
</dbReference>
<dbReference type="InterPro" id="IPR018535">
    <property type="entry name" value="DUF1996"/>
</dbReference>
<keyword evidence="1" id="KW-0732">Signal</keyword>
<feature type="signal peptide" evidence="1">
    <location>
        <begin position="1"/>
        <end position="19"/>
    </location>
</feature>
<sequence length="473" mass="49457">MAKFTTLAASAAMLSTAFAAQFVMYTPGGDDTAVERADPILFPDTISGHVHQIFGASAFASELSYDALQGSECTTVGDASGDGNGADKSSYWHPALYMEASNGTGYVRIPTSGHKLYYRDVGNDADKKADPFEFPKGYRMVAGNQAQRAAGADSNAQGITQWMCHASGGSSTGDKGGFPSNVNDCDAYPGFNGAIHFPHCWNGEEFDQSNPSAHYSYPDGDVQGGPCPSSHPIRLPHIFIENQFDLHSVVDQVKPNTFVLAQGDATGFGWHMDFFNGWDTGAIPELMKSCPAPYYGNEDIGTCPTFKKFDTKSAACKLKVTFNENVDTPGKVLPGCNPIQTTNPAVKMAVAALGEATDKCSSASGGSGSSGSSAPAYSASSAPAYSASSAAESSATSAPAYQAPSSSAASPTTLATSHVAITATAYGGKNANNVVYETQYVTVTARDLPTPVAALEARHAHALKHLKGRGRRL</sequence>
<feature type="chain" id="PRO_5047088669" description="DUF1996 domain-containing protein" evidence="1">
    <location>
        <begin position="20"/>
        <end position="473"/>
    </location>
</feature>
<proteinExistence type="predicted"/>
<dbReference type="PANTHER" id="PTHR43662">
    <property type="match status" value="1"/>
</dbReference>
<dbReference type="Proteomes" id="UP001305779">
    <property type="component" value="Unassembled WGS sequence"/>
</dbReference>